<evidence type="ECO:0000256" key="1">
    <source>
        <dbReference type="ARBA" id="ARBA00001970"/>
    </source>
</evidence>
<keyword evidence="14" id="KW-0106">Calcium</keyword>
<dbReference type="PANTHER" id="PTHR11475">
    <property type="entry name" value="OXIDASE/PEROXIDASE"/>
    <property type="match status" value="1"/>
</dbReference>
<evidence type="ECO:0000313" key="26">
    <source>
        <dbReference type="Proteomes" id="UP000011518"/>
    </source>
</evidence>
<protein>
    <recommendedName>
        <fullName evidence="5">Lactoperoxidase</fullName>
        <ecNumber evidence="4">1.11.1.7</ecNumber>
    </recommendedName>
</protein>
<dbReference type="InParanoid" id="L9KGJ4"/>
<dbReference type="EC" id="1.11.1.7" evidence="4"/>
<dbReference type="InterPro" id="IPR010255">
    <property type="entry name" value="Haem_peroxidase_sf"/>
</dbReference>
<evidence type="ECO:0000256" key="8">
    <source>
        <dbReference type="ARBA" id="ARBA00022529"/>
    </source>
</evidence>
<evidence type="ECO:0000256" key="4">
    <source>
        <dbReference type="ARBA" id="ARBA00012313"/>
    </source>
</evidence>
<keyword evidence="8" id="KW-0929">Antimicrobial</keyword>
<evidence type="ECO:0000256" key="12">
    <source>
        <dbReference type="ARBA" id="ARBA00022723"/>
    </source>
</evidence>
<dbReference type="InterPro" id="IPR019791">
    <property type="entry name" value="Haem_peroxidase_animal"/>
</dbReference>
<comment type="subcellular location">
    <subcellularLocation>
        <location evidence="2">Cytoplasm</location>
    </subcellularLocation>
    <subcellularLocation>
        <location evidence="3">Secreted</location>
    </subcellularLocation>
</comment>
<dbReference type="InterPro" id="IPR037120">
    <property type="entry name" value="Haem_peroxidase_sf_animal"/>
</dbReference>
<dbReference type="FunCoup" id="L9KGJ4">
    <property type="interactions" value="38"/>
</dbReference>
<dbReference type="EMBL" id="KB320868">
    <property type="protein sequence ID" value="ELW61584.1"/>
    <property type="molecule type" value="Genomic_DNA"/>
</dbReference>
<dbReference type="STRING" id="246437.L9KGJ4"/>
<keyword evidence="9" id="KW-0597">Phosphoprotein</keyword>
<dbReference type="GO" id="GO:0042742">
    <property type="term" value="P:defense response to bacterium"/>
    <property type="evidence" value="ECO:0007669"/>
    <property type="project" value="TreeGrafter"/>
</dbReference>
<evidence type="ECO:0000256" key="3">
    <source>
        <dbReference type="ARBA" id="ARBA00004613"/>
    </source>
</evidence>
<evidence type="ECO:0000256" key="9">
    <source>
        <dbReference type="ARBA" id="ARBA00022553"/>
    </source>
</evidence>
<dbReference type="FunFam" id="1.10.640.10:FF:000001">
    <property type="entry name" value="Peroxidasin homolog"/>
    <property type="match status" value="1"/>
</dbReference>
<evidence type="ECO:0000256" key="22">
    <source>
        <dbReference type="ARBA" id="ARBA00061342"/>
    </source>
</evidence>
<evidence type="ECO:0000256" key="6">
    <source>
        <dbReference type="ARBA" id="ARBA00022490"/>
    </source>
</evidence>
<dbReference type="SUPFAM" id="SSF48113">
    <property type="entry name" value="Heme-dependent peroxidases"/>
    <property type="match status" value="2"/>
</dbReference>
<evidence type="ECO:0000313" key="25">
    <source>
        <dbReference type="EMBL" id="ELW61584.1"/>
    </source>
</evidence>
<keyword evidence="7" id="KW-0964">Secreted</keyword>
<proteinExistence type="inferred from homology"/>
<dbReference type="Proteomes" id="UP000011518">
    <property type="component" value="Unassembled WGS sequence"/>
</dbReference>
<dbReference type="GO" id="GO:0020037">
    <property type="term" value="F:heme binding"/>
    <property type="evidence" value="ECO:0007669"/>
    <property type="project" value="InterPro"/>
</dbReference>
<evidence type="ECO:0000256" key="10">
    <source>
        <dbReference type="ARBA" id="ARBA00022559"/>
    </source>
</evidence>
<name>L9KGJ4_TUPCH</name>
<comment type="similarity">
    <text evidence="22">Belongs to the peroxidase family. XPO subfamily.</text>
</comment>
<keyword evidence="10 25" id="KW-0575">Peroxidase</keyword>
<evidence type="ECO:0000256" key="13">
    <source>
        <dbReference type="ARBA" id="ARBA00022729"/>
    </source>
</evidence>
<dbReference type="PANTHER" id="PTHR11475:SF67">
    <property type="entry name" value="LACTOPEROXIDASE"/>
    <property type="match status" value="1"/>
</dbReference>
<evidence type="ECO:0000256" key="21">
    <source>
        <dbReference type="ARBA" id="ARBA00047922"/>
    </source>
</evidence>
<dbReference type="GO" id="GO:0005737">
    <property type="term" value="C:cytoplasm"/>
    <property type="evidence" value="ECO:0007669"/>
    <property type="project" value="UniProtKB-SubCell"/>
</dbReference>
<keyword evidence="12 23" id="KW-0479">Metal-binding</keyword>
<dbReference type="PROSITE" id="PS50292">
    <property type="entry name" value="PEROXIDASE_3"/>
    <property type="match status" value="1"/>
</dbReference>
<dbReference type="CDD" id="cd09824">
    <property type="entry name" value="myeloperoxidase_like"/>
    <property type="match status" value="1"/>
</dbReference>
<evidence type="ECO:0000256" key="7">
    <source>
        <dbReference type="ARBA" id="ARBA00022525"/>
    </source>
</evidence>
<dbReference type="GO" id="GO:0140825">
    <property type="term" value="F:lactoperoxidase activity"/>
    <property type="evidence" value="ECO:0007669"/>
    <property type="project" value="UniProtKB-EC"/>
</dbReference>
<keyword evidence="26" id="KW-1185">Reference proteome</keyword>
<dbReference type="eggNOG" id="KOG2408">
    <property type="taxonomic scope" value="Eukaryota"/>
</dbReference>
<dbReference type="Gene3D" id="1.10.640.10">
    <property type="entry name" value="Haem peroxidase domain superfamily, animal type"/>
    <property type="match status" value="2"/>
</dbReference>
<evidence type="ECO:0000256" key="20">
    <source>
        <dbReference type="ARBA" id="ARBA00047735"/>
    </source>
</evidence>
<keyword evidence="13" id="KW-0732">Signal</keyword>
<evidence type="ECO:0000256" key="23">
    <source>
        <dbReference type="PIRSR" id="PIRSR619791-2"/>
    </source>
</evidence>
<reference evidence="26" key="2">
    <citation type="journal article" date="2013" name="Nat. Commun.">
        <title>Genome of the Chinese tree shrew.</title>
        <authorList>
            <person name="Fan Y."/>
            <person name="Huang Z.Y."/>
            <person name="Cao C.C."/>
            <person name="Chen C.S."/>
            <person name="Chen Y.X."/>
            <person name="Fan D.D."/>
            <person name="He J."/>
            <person name="Hou H.L."/>
            <person name="Hu L."/>
            <person name="Hu X.T."/>
            <person name="Jiang X.T."/>
            <person name="Lai R."/>
            <person name="Lang Y.S."/>
            <person name="Liang B."/>
            <person name="Liao S.G."/>
            <person name="Mu D."/>
            <person name="Ma Y.Y."/>
            <person name="Niu Y.Y."/>
            <person name="Sun X.Q."/>
            <person name="Xia J.Q."/>
            <person name="Xiao J."/>
            <person name="Xiong Z.Q."/>
            <person name="Xu L."/>
            <person name="Yang L."/>
            <person name="Zhang Y."/>
            <person name="Zhao W."/>
            <person name="Zhao X.D."/>
            <person name="Zheng Y.T."/>
            <person name="Zhou J.M."/>
            <person name="Zhu Y.B."/>
            <person name="Zhang G.J."/>
            <person name="Wang J."/>
            <person name="Yao Y.G."/>
        </authorList>
    </citation>
    <scope>NUCLEOTIDE SEQUENCE [LARGE SCALE GENOMIC DNA]</scope>
</reference>
<accession>L9KGJ4</accession>
<evidence type="ECO:0000256" key="19">
    <source>
        <dbReference type="ARBA" id="ARBA00034001"/>
    </source>
</evidence>
<comment type="cofactor">
    <cofactor evidence="1">
        <name>heme b</name>
        <dbReference type="ChEBI" id="CHEBI:60344"/>
    </cofactor>
</comment>
<evidence type="ECO:0000256" key="11">
    <source>
        <dbReference type="ARBA" id="ARBA00022617"/>
    </source>
</evidence>
<dbReference type="GO" id="GO:0006979">
    <property type="term" value="P:response to oxidative stress"/>
    <property type="evidence" value="ECO:0007669"/>
    <property type="project" value="InterPro"/>
</dbReference>
<keyword evidence="11 23" id="KW-0349">Heme</keyword>
<reference evidence="26" key="1">
    <citation type="submission" date="2012-07" db="EMBL/GenBank/DDBJ databases">
        <title>Genome of the Chinese tree shrew, a rising model animal genetically related to primates.</title>
        <authorList>
            <person name="Zhang G."/>
            <person name="Fan Y."/>
            <person name="Yao Y."/>
            <person name="Huang Z."/>
        </authorList>
    </citation>
    <scope>NUCLEOTIDE SEQUENCE [LARGE SCALE GENOMIC DNA]</scope>
</reference>
<keyword evidence="16 23" id="KW-0408">Iron</keyword>
<evidence type="ECO:0000256" key="14">
    <source>
        <dbReference type="ARBA" id="ARBA00022837"/>
    </source>
</evidence>
<comment type="catalytic activity">
    <reaction evidence="21">
        <text>iodide + H2O2 = hypoiodite + H2O</text>
        <dbReference type="Rhea" id="RHEA:69420"/>
        <dbReference type="ChEBI" id="CHEBI:15377"/>
        <dbReference type="ChEBI" id="CHEBI:16240"/>
        <dbReference type="ChEBI" id="CHEBI:16382"/>
        <dbReference type="ChEBI" id="CHEBI:29232"/>
    </reaction>
    <physiologicalReaction direction="left-to-right" evidence="21">
        <dbReference type="Rhea" id="RHEA:69421"/>
    </physiologicalReaction>
</comment>
<evidence type="ECO:0000256" key="5">
    <source>
        <dbReference type="ARBA" id="ARBA00017050"/>
    </source>
</evidence>
<organism evidence="25 26">
    <name type="scientific">Tupaia chinensis</name>
    <name type="common">Chinese tree shrew</name>
    <name type="synonym">Tupaia belangeri chinensis</name>
    <dbReference type="NCBI Taxonomy" id="246437"/>
    <lineage>
        <taxon>Eukaryota</taxon>
        <taxon>Metazoa</taxon>
        <taxon>Chordata</taxon>
        <taxon>Craniata</taxon>
        <taxon>Vertebrata</taxon>
        <taxon>Euteleostomi</taxon>
        <taxon>Mammalia</taxon>
        <taxon>Eutheria</taxon>
        <taxon>Euarchontoglires</taxon>
        <taxon>Scandentia</taxon>
        <taxon>Tupaiidae</taxon>
        <taxon>Tupaia</taxon>
    </lineage>
</organism>
<dbReference type="AlphaFoldDB" id="L9KGJ4"/>
<evidence type="ECO:0000256" key="15">
    <source>
        <dbReference type="ARBA" id="ARBA00023002"/>
    </source>
</evidence>
<dbReference type="GO" id="GO:0046872">
    <property type="term" value="F:metal ion binding"/>
    <property type="evidence" value="ECO:0007669"/>
    <property type="project" value="UniProtKB-KW"/>
</dbReference>
<evidence type="ECO:0000256" key="18">
    <source>
        <dbReference type="ARBA" id="ARBA00023157"/>
    </source>
</evidence>
<evidence type="ECO:0000256" key="2">
    <source>
        <dbReference type="ARBA" id="ARBA00004496"/>
    </source>
</evidence>
<keyword evidence="15" id="KW-0560">Oxidoreductase</keyword>
<dbReference type="PRINTS" id="PR00457">
    <property type="entry name" value="ANPEROXIDASE"/>
</dbReference>
<keyword evidence="17" id="KW-0944">Nitration</keyword>
<dbReference type="Pfam" id="PF03098">
    <property type="entry name" value="An_peroxidase"/>
    <property type="match status" value="2"/>
</dbReference>
<feature type="region of interest" description="Disordered" evidence="24">
    <location>
        <begin position="836"/>
        <end position="855"/>
    </location>
</feature>
<evidence type="ECO:0000256" key="16">
    <source>
        <dbReference type="ARBA" id="ARBA00023004"/>
    </source>
</evidence>
<gene>
    <name evidence="25" type="ORF">TREES_T100015099</name>
</gene>
<dbReference type="GO" id="GO:0005615">
    <property type="term" value="C:extracellular space"/>
    <property type="evidence" value="ECO:0007669"/>
    <property type="project" value="TreeGrafter"/>
</dbReference>
<comment type="catalytic activity">
    <reaction evidence="20">
        <text>thiocyanate + H2O2 + H(+) = hypothiocyanous acid + H2O</text>
        <dbReference type="Rhea" id="RHEA:69416"/>
        <dbReference type="ChEBI" id="CHEBI:15377"/>
        <dbReference type="ChEBI" id="CHEBI:15378"/>
        <dbReference type="ChEBI" id="CHEBI:16240"/>
        <dbReference type="ChEBI" id="CHEBI:18022"/>
        <dbReference type="ChEBI" id="CHEBI:133907"/>
    </reaction>
    <physiologicalReaction direction="left-to-right" evidence="20">
        <dbReference type="Rhea" id="RHEA:69417"/>
    </physiologicalReaction>
</comment>
<feature type="binding site" description="axial binding residue" evidence="23">
    <location>
        <position position="664"/>
    </location>
    <ligand>
        <name>heme b</name>
        <dbReference type="ChEBI" id="CHEBI:60344"/>
    </ligand>
    <ligandPart>
        <name>Fe</name>
        <dbReference type="ChEBI" id="CHEBI:18248"/>
    </ligandPart>
</feature>
<keyword evidence="18" id="KW-1015">Disulfide bond</keyword>
<sequence length="967" mass="107924">MRKLRTGSRERYTASPVSVLQAVSAMTAATRRNCAGKRAALSFPGNGDAWFAAPETPCAQLGISAPVSQRQPELLALRVRSSGPAPRLSGLRVLQSIPYHLREQISIPPKASFDALCKEITGTAIISLPRDEEMVMGTRSRNKLLLEDIKEDQLFQTTPLAVTKGQDPWQVGLQGAALPNHLQSSRSDFRGPFDSSSSAKQVGLQKAPLISHLRSSSLAGAHCQPPQTTTTEAFSEVVRQVKAQVNKAFLESRIRLKTALSTESPTTRHLSEYLKHSKGQTRTAIRNGQVWEESLRRLSQSTALTNVTEASLDLTQLSGEVGCNTRATVLKCDTNSPYRTISGACNNRRNPALGAANRALARWLPAEYEDGFSLPFGWTPGKTRNGFPVPLAREVSNKIAGYLKEEGVLDQKRSLLVMQWGQFVDHDLDFVPERDLGISKYSKSQCDEHCIQEDSCFPIMFPPNDPKVKTQGKCMPFLRSGFVCPTPLAREQINALTSFLDASHVYSSDPSLASRLRNLSNPLGLMAVNQEVSDHGLPYLPFDSKKPSPCEFINTTARVPCFLAGDSRASEQILLAVSHTLFLREHNRLARELKRLNSQWDGETLYQEARKILGALVQIITFRDYLPIVLGDEMQKWIPPYQGYNESVDPRISNVFTFGFRFGHLEIPSTVSRLDENYQPWGPEPELPLHTLYFNTWRMVKDGGIDPLVRGLLAKKAKLMIQDKMMTGELRNKLFQPTHKIHGFDLAAINIQRCRDHGMPGYNSWRGFCGLSQPETLKELSAVLKNKMLAKKLMSLYGTPNNIDIWMGAVAEPLVKRGRVGPLLACLLGKQFQQIRDGDRQAQPQPGRIGREGGAPSQQLQISAWWWAFPMFLLAPSPALAEARATARLYAVTFFYLCRFWWENPGVFTEKQQDSLRKMSFSRLVCDNTHITKVPLDPFQANSYPQGFVDCSAIDKLDLSPWASVEN</sequence>
<dbReference type="GO" id="GO:0036393">
    <property type="term" value="F:thiocyanate peroxidase activity"/>
    <property type="evidence" value="ECO:0007669"/>
    <property type="project" value="TreeGrafter"/>
</dbReference>
<evidence type="ECO:0000256" key="17">
    <source>
        <dbReference type="ARBA" id="ARBA00023074"/>
    </source>
</evidence>
<keyword evidence="6" id="KW-0963">Cytoplasm</keyword>
<comment type="catalytic activity">
    <reaction evidence="19">
        <text>2 a phenolic donor + H2O2 = 2 a phenolic radical donor + 2 H2O</text>
        <dbReference type="Rhea" id="RHEA:56136"/>
        <dbReference type="ChEBI" id="CHEBI:15377"/>
        <dbReference type="ChEBI" id="CHEBI:16240"/>
        <dbReference type="ChEBI" id="CHEBI:139520"/>
        <dbReference type="ChEBI" id="CHEBI:139521"/>
        <dbReference type="EC" id="1.11.1.7"/>
    </reaction>
    <physiologicalReaction direction="left-to-right" evidence="19">
        <dbReference type="Rhea" id="RHEA:56137"/>
    </physiologicalReaction>
</comment>
<evidence type="ECO:0000256" key="24">
    <source>
        <dbReference type="SAM" id="MobiDB-lite"/>
    </source>
</evidence>